<feature type="compositionally biased region" description="Basic and acidic residues" evidence="8">
    <location>
        <begin position="1766"/>
        <end position="1775"/>
    </location>
</feature>
<dbReference type="InterPro" id="IPR027417">
    <property type="entry name" value="P-loop_NTPase"/>
</dbReference>
<dbReference type="Gene3D" id="1.20.5.4820">
    <property type="match status" value="1"/>
</dbReference>
<dbReference type="GO" id="GO:0016020">
    <property type="term" value="C:membrane"/>
    <property type="evidence" value="ECO:0007669"/>
    <property type="project" value="TreeGrafter"/>
</dbReference>
<evidence type="ECO:0000256" key="2">
    <source>
        <dbReference type="ARBA" id="ARBA00022840"/>
    </source>
</evidence>
<dbReference type="Pfam" id="PF00063">
    <property type="entry name" value="Myosin_head"/>
    <property type="match status" value="1"/>
</dbReference>
<evidence type="ECO:0000259" key="10">
    <source>
        <dbReference type="PROSITE" id="PS51456"/>
    </source>
</evidence>
<evidence type="ECO:0000256" key="8">
    <source>
        <dbReference type="SAM" id="MobiDB-lite"/>
    </source>
</evidence>
<dbReference type="InterPro" id="IPR001609">
    <property type="entry name" value="Myosin_head_motor_dom-like"/>
</dbReference>
<comment type="similarity">
    <text evidence="6">Belongs to the TRAFAC class myosin-kinesin ATPase superfamily. Myosin family.</text>
</comment>
<evidence type="ECO:0000256" key="1">
    <source>
        <dbReference type="ARBA" id="ARBA00022741"/>
    </source>
</evidence>
<feature type="region of interest" description="Disordered" evidence="8">
    <location>
        <begin position="2770"/>
        <end position="2789"/>
    </location>
</feature>
<name>A0A9W7BF63_9STRA</name>
<keyword evidence="5 6" id="KW-0009">Actin-binding</keyword>
<evidence type="ECO:0000256" key="4">
    <source>
        <dbReference type="ARBA" id="ARBA00023175"/>
    </source>
</evidence>
<dbReference type="GO" id="GO:0005524">
    <property type="term" value="F:ATP binding"/>
    <property type="evidence" value="ECO:0007669"/>
    <property type="project" value="UniProtKB-UniRule"/>
</dbReference>
<dbReference type="SMART" id="SM00242">
    <property type="entry name" value="MYSc"/>
    <property type="match status" value="1"/>
</dbReference>
<dbReference type="Pfam" id="PF00784">
    <property type="entry name" value="MyTH4"/>
    <property type="match status" value="1"/>
</dbReference>
<protein>
    <submittedName>
        <fullName evidence="11">Uncharacterized protein</fullName>
    </submittedName>
</protein>
<dbReference type="Gene3D" id="3.40.850.10">
    <property type="entry name" value="Kinesin motor domain"/>
    <property type="match status" value="1"/>
</dbReference>
<dbReference type="Gene3D" id="1.20.58.530">
    <property type="match status" value="1"/>
</dbReference>
<dbReference type="PROSITE" id="PS51016">
    <property type="entry name" value="MYTH4"/>
    <property type="match status" value="1"/>
</dbReference>
<feature type="region of interest" description="Disordered" evidence="8">
    <location>
        <begin position="2041"/>
        <end position="2064"/>
    </location>
</feature>
<dbReference type="GO" id="GO:0005737">
    <property type="term" value="C:cytoplasm"/>
    <property type="evidence" value="ECO:0007669"/>
    <property type="project" value="TreeGrafter"/>
</dbReference>
<organism evidence="11 12">
    <name type="scientific">Triparma laevis f. inornata</name>
    <dbReference type="NCBI Taxonomy" id="1714386"/>
    <lineage>
        <taxon>Eukaryota</taxon>
        <taxon>Sar</taxon>
        <taxon>Stramenopiles</taxon>
        <taxon>Ochrophyta</taxon>
        <taxon>Bolidophyceae</taxon>
        <taxon>Parmales</taxon>
        <taxon>Triparmaceae</taxon>
        <taxon>Triparma</taxon>
    </lineage>
</organism>
<feature type="region of interest" description="Disordered" evidence="8">
    <location>
        <begin position="1315"/>
        <end position="1341"/>
    </location>
</feature>
<dbReference type="GO" id="GO:0016459">
    <property type="term" value="C:myosin complex"/>
    <property type="evidence" value="ECO:0007669"/>
    <property type="project" value="UniProtKB-KW"/>
</dbReference>
<feature type="domain" description="MyTH4" evidence="9">
    <location>
        <begin position="3255"/>
        <end position="3426"/>
    </location>
</feature>
<dbReference type="InterPro" id="IPR000857">
    <property type="entry name" value="MyTH4_dom"/>
</dbReference>
<dbReference type="InterPro" id="IPR038185">
    <property type="entry name" value="MyTH4_dom_sf"/>
</dbReference>
<dbReference type="PANTHER" id="PTHR13140:SF706">
    <property type="entry name" value="DILUTE CLASS UNCONVENTIONAL MYOSIN, ISOFORM C"/>
    <property type="match status" value="1"/>
</dbReference>
<evidence type="ECO:0000256" key="5">
    <source>
        <dbReference type="ARBA" id="ARBA00023203"/>
    </source>
</evidence>
<dbReference type="EMBL" id="BLQM01000427">
    <property type="protein sequence ID" value="GMH89307.1"/>
    <property type="molecule type" value="Genomic_DNA"/>
</dbReference>
<dbReference type="PANTHER" id="PTHR13140">
    <property type="entry name" value="MYOSIN"/>
    <property type="match status" value="1"/>
</dbReference>
<feature type="region of interest" description="Disordered" evidence="8">
    <location>
        <begin position="1766"/>
        <end position="1787"/>
    </location>
</feature>
<gene>
    <name evidence="11" type="ORF">TL16_g11419</name>
</gene>
<feature type="region of interest" description="Disordered" evidence="8">
    <location>
        <begin position="1545"/>
        <end position="1568"/>
    </location>
</feature>
<feature type="coiled-coil region" evidence="7">
    <location>
        <begin position="2449"/>
        <end position="2476"/>
    </location>
</feature>
<evidence type="ECO:0000259" key="9">
    <source>
        <dbReference type="PROSITE" id="PS51016"/>
    </source>
</evidence>
<evidence type="ECO:0000313" key="12">
    <source>
        <dbReference type="Proteomes" id="UP001162640"/>
    </source>
</evidence>
<evidence type="ECO:0000313" key="11">
    <source>
        <dbReference type="EMBL" id="GMH89307.1"/>
    </source>
</evidence>
<reference evidence="12" key="1">
    <citation type="journal article" date="2023" name="Commun. Biol.">
        <title>Genome analysis of Parmales, the sister group of diatoms, reveals the evolutionary specialization of diatoms from phago-mixotrophs to photoautotrophs.</title>
        <authorList>
            <person name="Ban H."/>
            <person name="Sato S."/>
            <person name="Yoshikawa S."/>
            <person name="Yamada K."/>
            <person name="Nakamura Y."/>
            <person name="Ichinomiya M."/>
            <person name="Sato N."/>
            <person name="Blanc-Mathieu R."/>
            <person name="Endo H."/>
            <person name="Kuwata A."/>
            <person name="Ogata H."/>
        </authorList>
    </citation>
    <scope>NUCLEOTIDE SEQUENCE [LARGE SCALE GENOMIC DNA]</scope>
</reference>
<dbReference type="Gene3D" id="1.20.120.720">
    <property type="entry name" value="Myosin VI head, motor domain, U50 subdomain"/>
    <property type="match status" value="1"/>
</dbReference>
<dbReference type="CDD" id="cd00124">
    <property type="entry name" value="MYSc"/>
    <property type="match status" value="1"/>
</dbReference>
<dbReference type="GO" id="GO:0007015">
    <property type="term" value="P:actin filament organization"/>
    <property type="evidence" value="ECO:0007669"/>
    <property type="project" value="TreeGrafter"/>
</dbReference>
<dbReference type="PRINTS" id="PR00193">
    <property type="entry name" value="MYOSINHEAVY"/>
</dbReference>
<feature type="binding site" evidence="6">
    <location>
        <begin position="194"/>
        <end position="201"/>
    </location>
    <ligand>
        <name>ATP</name>
        <dbReference type="ChEBI" id="CHEBI:30616"/>
    </ligand>
</feature>
<dbReference type="PROSITE" id="PS51456">
    <property type="entry name" value="MYOSIN_MOTOR"/>
    <property type="match status" value="1"/>
</dbReference>
<keyword evidence="2 6" id="KW-0067">ATP-binding</keyword>
<feature type="region of interest" description="Actin-binding" evidence="6">
    <location>
        <begin position="693"/>
        <end position="715"/>
    </location>
</feature>
<keyword evidence="1 6" id="KW-0547">Nucleotide-binding</keyword>
<keyword evidence="4 6" id="KW-0505">Motor protein</keyword>
<dbReference type="Gene3D" id="1.10.10.820">
    <property type="match status" value="1"/>
</dbReference>
<feature type="compositionally biased region" description="Basic and acidic residues" evidence="8">
    <location>
        <begin position="2048"/>
        <end position="2064"/>
    </location>
</feature>
<dbReference type="Gene3D" id="1.25.40.530">
    <property type="entry name" value="MyTH4 domain"/>
    <property type="match status" value="1"/>
</dbReference>
<accession>A0A9W7BF63</accession>
<dbReference type="InterPro" id="IPR036961">
    <property type="entry name" value="Kinesin_motor_dom_sf"/>
</dbReference>
<evidence type="ECO:0000256" key="6">
    <source>
        <dbReference type="PROSITE-ProRule" id="PRU00782"/>
    </source>
</evidence>
<feature type="non-terminal residue" evidence="11">
    <location>
        <position position="3764"/>
    </location>
</feature>
<evidence type="ECO:0000256" key="3">
    <source>
        <dbReference type="ARBA" id="ARBA00023123"/>
    </source>
</evidence>
<dbReference type="SUPFAM" id="SSF52540">
    <property type="entry name" value="P-loop containing nucleoside triphosphate hydrolases"/>
    <property type="match status" value="1"/>
</dbReference>
<comment type="caution">
    <text evidence="11">The sequence shown here is derived from an EMBL/GenBank/DDBJ whole genome shotgun (WGS) entry which is preliminary data.</text>
</comment>
<sequence length="3764" mass="427335">STNTSHKRSSIVIAAQAEPRFYFVPDERCLWHVARLDNDPAMLIKRSQINPDDDPEVRYKLFKYSDKEFNKVQPSRLINVSKLGAKIQIIENFKYTQSDMVRCDDITEPFILWNTLARFEINKIYTSIGDILLVVNPFKSIPNLYTSSQKTSSFLPSDSPHNTSNLEPHVYNMANFALNGLNLELKTQSIIISGESGAGKTVQTKMCLDFYAHCSASKQGGNMIATRILAANPILESFGNAKTVRNNNSSRFGKWMKIRFKRVDENRIQMVGCHTDHYLLEKARLVSHSPEERTFHIFYQMLASTDQTMKTQTCLDNKSIEDFVYLANGASTAGVIDDHAEFEDTLSAFKVLGFDQDPMFPLSEIFTLLSTVLHLGNIMFEPDPDDDEGFCRPTADSNDTLNTCSKLLGISDRLPRALSTKDTIFKGEPKPVTKPLSVEASCAQRDALTKKIYSRLFDWIMRKVNESMKVDEKFTLTKGKDKPFIGILDIFGFEIFEKNGFEQLCINFCNEKLQKHFIEHVIKLEEEIYKREKLNVKPSLVMDNQDVLDLIEKRKEGLLPLLDDECKLNRRNQNQNKKGRKKEEDQPEFAFMTTIQKKFGKGKHKRFKGHTSYSQFEFGIFHYAGEVKYDATGWLERNKDELPDHLQEKDCSHKLLKYLFEDARIKEENLKKKQAAGTNTKKKTEAAEFISQLDDLTNVLESSVPHFIRCVKPNGNKAPNDFDAALVLEQLRYSGVLEAITIRKQGFPFRLEHRDFYKRYSVVSDTVNTVNREEEARRLKEKEEPLTEEEKCYNLITELQEAGKRDPGYDVFQQLEFGLTMIFYRSEQHELLELLRQQKRSYFAAIIQAHARSMQAKVECKILHAVREVMRKFLAEPANMVHTSEQVEELATAMAAGQKLSMKCKEVEPATVLLTRLQKEDEIRKRTIKVLESLASEQTSTAPNMEKMRIVYNEAKAENMANDPVIISLRKEIDKMGEYAAAETALLEAKDKFEKQTIKDCMDIVNQLEAKLGRKFCSDASEFAEQTLQEIADEEKVLEEFEAILCKKKLEASNPFPLVETVRLATAKTLKPLSKKLSEAKDPMPRTPRGVSLIKSAELIIKVRKVVTDKTYFKEEEPLTQDSALPTKYDELLELLQAKTFELAECVEEEARLVQSRLAEMKYLPTLKEHLKLELPEGPVGEMDSSMIETTNFEAMVEQAMAGNIDKTKEGGKVMEQAKKILNIRQLWKKEAWADLANSCLVSSLPKDRILIQNEVAWASYEAFDRLWQMNVEHELDKGRMDTDAEIPEVKYEHLQKKLDELKPGNDQLPPAMFVGRPGETEGFDPHTGSPKPSAGPPRLSTKTKEMVDMVLLTIEVRKLQGFKLWAKIIAIFKPVDKEKLAQTERKIQRRKSQVTMESIESYGKTLRKDVIPGIAFNPDKNAEIIVDRYPLATKENGGYTMEMRIAQLDASHRILTDKLIPSLQRGGVTGKVGSPKADNLDYESLADGLNSAKSLPLEIGSEATQLINQAKAILKFRRALKDNKGSFDACFGELQTLMRAAEEEKLTSPAREKTSSNFRLDDGVPPPPPMDVAKSPFLNKHKGLDALPGKEELALLIGHVKYMQIKRDIPKILSVGSACGQPGETDFHAIKTEGLQNAIASIKELDEGARELADLKLLVSAVSTVKEVRQKLNQGLWDECQEVVTKSANDGLIKKLEGLKNETADTVKKELEHAKKECVHQHIKSSGTSVLSTGCLTGVIGETDLNSIDIEPLKEVVKYASEAESVTKGDELRGRSPTRSEATNSEQMVQAVKMAIKLRQTQKDDDREQLKALLYSEEYENVTLQLPKEAQEALTHEIAFAKDEIENIDAIENIERELGTHTISGVPGNINNRISDHEQLFTLVRETKLKFLSQREGKTVSARTEKVVEFGHVVSSIRRSVGKSHAVDEIKGFLDSFRTNEAEFKEALPKIFAKVNHEIKLAEKHIHVTSVADQLYEEALEHCINIDTHLEVDKGDGPGEDWKNGTWVLKREVLPLDMSKCDVSGLEAVLEDGRSLLGGNNMEIEEESRREEEERRSERGEKGEPVIAARAVPEILKEAIAPAKFFEELIDACEHLCKIRKLLVSRDMSAIDDLLQQRKEKPNFNDATGNPKKKKIGKVEKHVQVKEKVDQERLIAEQELANFTIIDQLSANLRRGCVTGQVGSINLDDLDAVCLRDASQNLQKYQARTVEATELSKITMHMAKIRSSLDERKKFGQADWKSVKTELDNCGDIYKKYNVARDEMNLIKEECVDLRIRSTLTNALQKGWDKSSDHGELHPTRIDQEVLRIACEEVVESLHSKKAKELYEVAQIMMGMRTYLRRCVDMAGNMRSKSPAAGISANEAMQEELQEAWDCVRRQLKKIDALKRADMEKSSEEQSIGLKVAGKEIERIMTELQLYDASVGITYCLFKGCEAHSSGSIEEDPMNIEAHIADLETAVREAEKTQTEFEKLVNLIKNGIHILNIRKNLFNHKWNDVENECMVTEMALKENLNEYAAMEIAYSIKEAHNQRVFSRLESCLCVGNATGEVGHLDASYVNIKVFGFQAAFEYASDKNDKNMANYELRPNVSQLLLWARLIFRMRQAQLLSNPNNPNTNEIDSILKEMVGHKQKDGIPEMVKDEFELAKQDSMFKKLKSDYEQAMRKGRARELGQGGDGAGFCTFASSAAGGLLKKCAFCGVKNLGTFKRDKISVSTLEKVVGDIRNSDLENHLYHFLMTAQLTLRLRKAQLQEPVDYKVVEEVLDLAKREVETPRREGGKKKRGESVDGGRATPDLFSSVLPEAYSELKLAEMYLLDWKAGLILKSIFSEENGSFYRKEFTEEEEHDLEKQRRLSLESGGTGVVGKRYSAGNIDEAVSKPRFENADTEEIYQVLRDAQKLARNARSKETKTLLHTAQTLGDLRSAMKIGKWPDVANIAREDQKLLLEGLQVGAPSCELGYIDTAMISVEELEKATIQCNISNKEKQQKAKMKKGSSAMSLDMQNELNREVDWLIKSCERVINIRKLILNLDYDQALKAAHDAMKHYEEEKNQYDAEWSHVIPEEVSTYIKELTTKKEFAEIVTKIQKATTFCSLQGLTNSLLEARKLKLDTCPDLAMRQAILHAKRVLRETTIIENKLSEEGIEQCNQKSLEIGLQRAKELNLVTSKTKAAHAELRSLIDIRKRMASAVGGMKHQELNSVLAELNRLQENEGRKIVYSKMKNYPSFDMLQEMSPNLSTYLQLELAKMGTLNGEEGGFDSVVRLTLLVKEKLFSSKDNQKLYGSLKSFKGVRNLEEFARHRMITDKELFRQNMLGIVGARKFSHPFVLYLQLLKVATRFEDVRDEVYAQIMKMMNGCREHGSARVKLWALMKLCVETFPPSLAFENWLEFFLLKSNRYECLNGLHKTIVKFKAVRDLGREEVEEAGLEVGGEEELGEEEVNAAVVFYEGVDFDSEEEKGAKHVTKLEEIYNDSEWNNRWLMLSGGSEVLTAEALKNRLNSIGQYSPSDFRSLRFLLCGDIGACREKRVFEDFGETVVSDFDLYLEHVHQSILKKQFGDIYLVKKVHTWNTVSFNKDWFKAAIKFARGQIFRIKNRKCGKAFRRIAHPQIKEFLQEEYEHDVKIAEQEWELSLENETAEDDEVDMSMPATEVKPRKKRGGLSARKNSMGKVTVAGGEAIKLPNTFQLADMHNVKNAETSKLPSPSSRAGKQFARARATSTAHLEQDSDNWRGEACVKHAEEDAQEEDDHGEYGEFFWESELVKNREG</sequence>
<feature type="compositionally biased region" description="Polar residues" evidence="8">
    <location>
        <begin position="1778"/>
        <end position="1787"/>
    </location>
</feature>
<dbReference type="GO" id="GO:0051015">
    <property type="term" value="F:actin filament binding"/>
    <property type="evidence" value="ECO:0007669"/>
    <property type="project" value="TreeGrafter"/>
</dbReference>
<feature type="compositionally biased region" description="Basic and acidic residues" evidence="8">
    <location>
        <begin position="1545"/>
        <end position="1563"/>
    </location>
</feature>
<evidence type="ECO:0000256" key="7">
    <source>
        <dbReference type="SAM" id="Coils"/>
    </source>
</evidence>
<dbReference type="Proteomes" id="UP001162640">
    <property type="component" value="Unassembled WGS sequence"/>
</dbReference>
<keyword evidence="7" id="KW-0175">Coiled coil</keyword>
<keyword evidence="3 6" id="KW-0518">Myosin</keyword>
<proteinExistence type="inferred from homology"/>
<feature type="domain" description="Myosin motor" evidence="10">
    <location>
        <begin position="95"/>
        <end position="837"/>
    </location>
</feature>
<dbReference type="GO" id="GO:0000146">
    <property type="term" value="F:microfilament motor activity"/>
    <property type="evidence" value="ECO:0007669"/>
    <property type="project" value="TreeGrafter"/>
</dbReference>